<dbReference type="AlphaFoldDB" id="A0A8J8NMB4"/>
<dbReference type="PANTHER" id="PTHR47822:SF2">
    <property type="entry name" value="F-BOX AND WD-40 DOMAIN PROTEIN 7"/>
    <property type="match status" value="1"/>
</dbReference>
<name>A0A8J8NMB4_HALGN</name>
<dbReference type="PANTHER" id="PTHR47822">
    <property type="entry name" value="CARBOHYDRATE BINDING DOMAIN CONTAINING PROTEIN"/>
    <property type="match status" value="1"/>
</dbReference>
<proteinExistence type="predicted"/>
<evidence type="ECO:0000313" key="1">
    <source>
        <dbReference type="EMBL" id="TNV77896.1"/>
    </source>
</evidence>
<dbReference type="SUPFAM" id="SSF50978">
    <property type="entry name" value="WD40 repeat-like"/>
    <property type="match status" value="1"/>
</dbReference>
<dbReference type="EMBL" id="RRYP01011191">
    <property type="protein sequence ID" value="TNV77896.1"/>
    <property type="molecule type" value="Genomic_DNA"/>
</dbReference>
<reference evidence="1" key="1">
    <citation type="submission" date="2019-06" db="EMBL/GenBank/DDBJ databases">
        <authorList>
            <person name="Zheng W."/>
        </authorList>
    </citation>
    <scope>NUCLEOTIDE SEQUENCE</scope>
    <source>
        <strain evidence="1">QDHG01</strain>
    </source>
</reference>
<organism evidence="1 2">
    <name type="scientific">Halteria grandinella</name>
    <dbReference type="NCBI Taxonomy" id="5974"/>
    <lineage>
        <taxon>Eukaryota</taxon>
        <taxon>Sar</taxon>
        <taxon>Alveolata</taxon>
        <taxon>Ciliophora</taxon>
        <taxon>Intramacronucleata</taxon>
        <taxon>Spirotrichea</taxon>
        <taxon>Stichotrichia</taxon>
        <taxon>Sporadotrichida</taxon>
        <taxon>Halteriidae</taxon>
        <taxon>Halteria</taxon>
    </lineage>
</organism>
<dbReference type="InterPro" id="IPR036322">
    <property type="entry name" value="WD40_repeat_dom_sf"/>
</dbReference>
<gene>
    <name evidence="1" type="ORF">FGO68_gene9685</name>
</gene>
<protein>
    <submittedName>
        <fullName evidence="1">Uncharacterized protein</fullName>
    </submittedName>
</protein>
<dbReference type="Proteomes" id="UP000785679">
    <property type="component" value="Unassembled WGS sequence"/>
</dbReference>
<dbReference type="Gene3D" id="2.130.10.10">
    <property type="entry name" value="YVTN repeat-like/Quinoprotein amine dehydrogenase"/>
    <property type="match status" value="2"/>
</dbReference>
<evidence type="ECO:0000313" key="2">
    <source>
        <dbReference type="Proteomes" id="UP000785679"/>
    </source>
</evidence>
<dbReference type="OrthoDB" id="10262475at2759"/>
<keyword evidence="2" id="KW-1185">Reference proteome</keyword>
<accession>A0A8J8NMB4</accession>
<comment type="caution">
    <text evidence="1">The sequence shown here is derived from an EMBL/GenBank/DDBJ whole genome shotgun (WGS) entry which is preliminary data.</text>
</comment>
<sequence length="412" mass="45282">MLFGLVHKFSKMVEQSHPHIKQTPLSNNLHAQNFRVKQPARKAAGEPNSYISEIVPEFVDRSDLAPGLHWGDVLCVQYDEHDRYVGASYSSGALKVLNSISGKTLHVLNPPQKEFDSTKPAQAIISAIKFKPHIVGHEKDAIIAVTSQGQLQYINMNDGKMLKVIDAPHHRGEALNCVDVNRTLEKTAIAGNMAQIHVYDEMSENKDFLMTLKAGGVGLPGHSKRIFSLKFDYGNENVLYSGGWDDAIYVNDLREGGAVGVVLGPHISGDAIDVKGNLLIAGSYRNERNLTLFDLRFPTKPLQHIDMDTSSINHFSECLNYAASFHPGPAQRILAAGCTGGRNEVKFFEASGDQDEPGIFTGGFKPSYGLVDFEKGVQCFKFSHKNDRVVVGTAGGLLAGFRMRVEKDMMLV</sequence>
<dbReference type="InterPro" id="IPR015943">
    <property type="entry name" value="WD40/YVTN_repeat-like_dom_sf"/>
</dbReference>